<evidence type="ECO:0000259" key="9">
    <source>
        <dbReference type="Pfam" id="PF18267"/>
    </source>
</evidence>
<accession>A0A7E4V9K3</accession>
<sequence length="496" mass="53892">MPSPSTIVVGGGVAGVCAVQELVQLLESEASTLPEVPPISFICGKGGFVKVAENVNAIGEVAESFTVTSKPAGNVFPTDWVQVIQEDVVSWDPTARTIRLSNATALPFDKLIIATGARPVTVFDSEHVITLRDLDTIENLKHRLPTTRRVLLVGNGGIASELAYELKNVEIVWAVRHPSIGATYFDKQAATFFQSRLHAGRPDSTTKLDPRKRYTVENNNHDNGNGDGPSTSAGCALGPHWLGALDQGSVSDYKARKVHVIPEVEIDAVFETIPSEGYTSNLPSTFAREPSNVPWKVNARLSNGETLGADLIILGLGVTPNTDVWLKGTPQLRAASDGGLLVDSHMQTSIPGVYAVGDVCTPGAFTSTHWSHLRLWTQARIMGTYVARVIVLGDIEPDICFDLFTHVTSFFGYDVILLGDFAGEKLETPYDAHVRCSPDDEYIKVLVKNDRVHGAVLIGDVTLAETFQNLILNQTDIRAVEDDLLNPLFDLEDYYD</sequence>
<protein>
    <recommendedName>
        <fullName evidence="3">Pyridine nucleotide-disulfide oxidoreductase domain-containing protein 1</fullName>
    </recommendedName>
</protein>
<feature type="domain" description="FAD/NAD(P)-binding" evidence="8">
    <location>
        <begin position="6"/>
        <end position="198"/>
    </location>
</feature>
<reference evidence="11" key="2">
    <citation type="submission" date="2020-10" db="UniProtKB">
        <authorList>
            <consortium name="WormBaseParasite"/>
        </authorList>
    </citation>
    <scope>IDENTIFICATION</scope>
</reference>
<evidence type="ECO:0000256" key="4">
    <source>
        <dbReference type="ARBA" id="ARBA00022630"/>
    </source>
</evidence>
<dbReference type="GO" id="GO:0016491">
    <property type="term" value="F:oxidoreductase activity"/>
    <property type="evidence" value="ECO:0007669"/>
    <property type="project" value="UniProtKB-KW"/>
</dbReference>
<dbReference type="InterPro" id="IPR036188">
    <property type="entry name" value="FAD/NAD-bd_sf"/>
</dbReference>
<dbReference type="Pfam" id="PF18267">
    <property type="entry name" value="Rubredoxin_C"/>
    <property type="match status" value="1"/>
</dbReference>
<evidence type="ECO:0000256" key="3">
    <source>
        <dbReference type="ARBA" id="ARBA00018240"/>
    </source>
</evidence>
<dbReference type="Pfam" id="PF07992">
    <property type="entry name" value="Pyr_redox_2"/>
    <property type="match status" value="2"/>
</dbReference>
<dbReference type="PRINTS" id="PR00368">
    <property type="entry name" value="FADPNR"/>
</dbReference>
<evidence type="ECO:0000256" key="7">
    <source>
        <dbReference type="SAM" id="MobiDB-lite"/>
    </source>
</evidence>
<feature type="compositionally biased region" description="Basic and acidic residues" evidence="7">
    <location>
        <begin position="200"/>
        <end position="215"/>
    </location>
</feature>
<dbReference type="SUPFAM" id="SSF51905">
    <property type="entry name" value="FAD/NAD(P)-binding domain"/>
    <property type="match status" value="2"/>
</dbReference>
<dbReference type="PANTHER" id="PTHR43429:SF2">
    <property type="entry name" value="PYRIDINE NUCLEOTIDE-DISULFIDE OXIDOREDUCTASE DOMAIN-CONTAINING PROTEIN 1"/>
    <property type="match status" value="1"/>
</dbReference>
<comment type="cofactor">
    <cofactor evidence="1">
        <name>FAD</name>
        <dbReference type="ChEBI" id="CHEBI:57692"/>
    </cofactor>
</comment>
<keyword evidence="4" id="KW-0285">Flavoprotein</keyword>
<dbReference type="InterPro" id="IPR041575">
    <property type="entry name" value="Rubredoxin_C"/>
</dbReference>
<feature type="domain" description="NADH-rubredoxin oxidoreductase C-terminal" evidence="9">
    <location>
        <begin position="410"/>
        <end position="474"/>
    </location>
</feature>
<evidence type="ECO:0000256" key="2">
    <source>
        <dbReference type="ARBA" id="ARBA00008147"/>
    </source>
</evidence>
<dbReference type="Gene3D" id="3.30.390.30">
    <property type="match status" value="1"/>
</dbReference>
<evidence type="ECO:0000259" key="8">
    <source>
        <dbReference type="Pfam" id="PF07992"/>
    </source>
</evidence>
<evidence type="ECO:0000256" key="1">
    <source>
        <dbReference type="ARBA" id="ARBA00001974"/>
    </source>
</evidence>
<keyword evidence="6" id="KW-0560">Oxidoreductase</keyword>
<keyword evidence="10" id="KW-1185">Reference proteome</keyword>
<dbReference type="WBParaSite" id="Pan_g18250.t1">
    <property type="protein sequence ID" value="Pan_g18250.t1"/>
    <property type="gene ID" value="Pan_g18250"/>
</dbReference>
<dbReference type="AlphaFoldDB" id="A0A7E4V9K3"/>
<feature type="domain" description="FAD/NAD(P)-binding" evidence="8">
    <location>
        <begin position="296"/>
        <end position="380"/>
    </location>
</feature>
<keyword evidence="5" id="KW-0274">FAD</keyword>
<dbReference type="InterPro" id="IPR050260">
    <property type="entry name" value="FAD-bd_OxRdtase"/>
</dbReference>
<name>A0A7E4V9K3_PANRE</name>
<proteinExistence type="inferred from homology"/>
<dbReference type="InterPro" id="IPR016156">
    <property type="entry name" value="FAD/NAD-linked_Rdtase_dimer_sf"/>
</dbReference>
<dbReference type="PRINTS" id="PR00411">
    <property type="entry name" value="PNDRDTASEI"/>
</dbReference>
<dbReference type="Gene3D" id="3.50.50.60">
    <property type="entry name" value="FAD/NAD(P)-binding domain"/>
    <property type="match status" value="3"/>
</dbReference>
<dbReference type="PANTHER" id="PTHR43429">
    <property type="entry name" value="PYRIDINE NUCLEOTIDE-DISULFIDE OXIDOREDUCTASE DOMAIN-CONTAINING"/>
    <property type="match status" value="1"/>
</dbReference>
<dbReference type="Proteomes" id="UP000492821">
    <property type="component" value="Unassembled WGS sequence"/>
</dbReference>
<organism evidence="10 11">
    <name type="scientific">Panagrellus redivivus</name>
    <name type="common">Microworm</name>
    <dbReference type="NCBI Taxonomy" id="6233"/>
    <lineage>
        <taxon>Eukaryota</taxon>
        <taxon>Metazoa</taxon>
        <taxon>Ecdysozoa</taxon>
        <taxon>Nematoda</taxon>
        <taxon>Chromadorea</taxon>
        <taxon>Rhabditida</taxon>
        <taxon>Tylenchina</taxon>
        <taxon>Panagrolaimomorpha</taxon>
        <taxon>Panagrolaimoidea</taxon>
        <taxon>Panagrolaimidae</taxon>
        <taxon>Panagrellus</taxon>
    </lineage>
</organism>
<dbReference type="InterPro" id="IPR023753">
    <property type="entry name" value="FAD/NAD-binding_dom"/>
</dbReference>
<evidence type="ECO:0000256" key="5">
    <source>
        <dbReference type="ARBA" id="ARBA00022827"/>
    </source>
</evidence>
<comment type="similarity">
    <text evidence="2">Belongs to the class-I pyridine nucleotide-disulfide oxidoreductase family. PYROXD1 subfamily.</text>
</comment>
<evidence type="ECO:0000313" key="10">
    <source>
        <dbReference type="Proteomes" id="UP000492821"/>
    </source>
</evidence>
<evidence type="ECO:0000256" key="6">
    <source>
        <dbReference type="ARBA" id="ARBA00023002"/>
    </source>
</evidence>
<evidence type="ECO:0000313" key="11">
    <source>
        <dbReference type="WBParaSite" id="Pan_g18250.t1"/>
    </source>
</evidence>
<reference evidence="10" key="1">
    <citation type="journal article" date="2013" name="Genetics">
        <title>The draft genome and transcriptome of Panagrellus redivivus are shaped by the harsh demands of a free-living lifestyle.</title>
        <authorList>
            <person name="Srinivasan J."/>
            <person name="Dillman A.R."/>
            <person name="Macchietto M.G."/>
            <person name="Heikkinen L."/>
            <person name="Lakso M."/>
            <person name="Fracchia K.M."/>
            <person name="Antoshechkin I."/>
            <person name="Mortazavi A."/>
            <person name="Wong G."/>
            <person name="Sternberg P.W."/>
        </authorList>
    </citation>
    <scope>NUCLEOTIDE SEQUENCE [LARGE SCALE GENOMIC DNA]</scope>
    <source>
        <strain evidence="10">MT8872</strain>
    </source>
</reference>
<feature type="region of interest" description="Disordered" evidence="7">
    <location>
        <begin position="200"/>
        <end position="230"/>
    </location>
</feature>